<evidence type="ECO:0000313" key="1">
    <source>
        <dbReference type="EMBL" id="PNF36841.1"/>
    </source>
</evidence>
<evidence type="ECO:0008006" key="3">
    <source>
        <dbReference type="Google" id="ProtNLM"/>
    </source>
</evidence>
<proteinExistence type="predicted"/>
<protein>
    <recommendedName>
        <fullName evidence="3">Reverse transcriptase domain-containing protein</fullName>
    </recommendedName>
</protein>
<dbReference type="InParanoid" id="A0A2J7R7N9"/>
<evidence type="ECO:0000313" key="2">
    <source>
        <dbReference type="Proteomes" id="UP000235965"/>
    </source>
</evidence>
<dbReference type="Proteomes" id="UP000235965">
    <property type="component" value="Unassembled WGS sequence"/>
</dbReference>
<accession>A0A2J7R7N9</accession>
<name>A0A2J7R7N9_9NEOP</name>
<dbReference type="PANTHER" id="PTHR47510">
    <property type="entry name" value="REVERSE TRANSCRIPTASE DOMAIN-CONTAINING PROTEIN"/>
    <property type="match status" value="1"/>
</dbReference>
<comment type="caution">
    <text evidence="1">The sequence shown here is derived from an EMBL/GenBank/DDBJ whole genome shotgun (WGS) entry which is preliminary data.</text>
</comment>
<sequence>MGHKNQWITGGIKVLCRCKRYLYIISRVTHHIKIREYYSCYCSILRRVIRKAKEMYYNEMLMKSTNKSEMSWKIINNEIGCVAKRKAAPADFKNGEIKIEINKAAGFFNTYFIDSVEKLISQYPKTEDEWSATISSLTDKLPEIVNILITKSEISGVISLLKNKGSCGYDGISNKFIRLCSKQITKPLMHIFNLSLTTGIYPDRLKYANIIPCFKKGSITEISNYRPISLLTGFSKIFEILIYNRVIIQFNFISSMNHYT</sequence>
<organism evidence="1 2">
    <name type="scientific">Cryptotermes secundus</name>
    <dbReference type="NCBI Taxonomy" id="105785"/>
    <lineage>
        <taxon>Eukaryota</taxon>
        <taxon>Metazoa</taxon>
        <taxon>Ecdysozoa</taxon>
        <taxon>Arthropoda</taxon>
        <taxon>Hexapoda</taxon>
        <taxon>Insecta</taxon>
        <taxon>Pterygota</taxon>
        <taxon>Neoptera</taxon>
        <taxon>Polyneoptera</taxon>
        <taxon>Dictyoptera</taxon>
        <taxon>Blattodea</taxon>
        <taxon>Blattoidea</taxon>
        <taxon>Termitoidae</taxon>
        <taxon>Kalotermitidae</taxon>
        <taxon>Cryptotermitinae</taxon>
        <taxon>Cryptotermes</taxon>
    </lineage>
</organism>
<gene>
    <name evidence="1" type="ORF">B7P43_G09250</name>
</gene>
<dbReference type="EMBL" id="NEVH01006728">
    <property type="protein sequence ID" value="PNF36841.1"/>
    <property type="molecule type" value="Genomic_DNA"/>
</dbReference>
<reference evidence="1 2" key="1">
    <citation type="submission" date="2017-12" db="EMBL/GenBank/DDBJ databases">
        <title>Hemimetabolous genomes reveal molecular basis of termite eusociality.</title>
        <authorList>
            <person name="Harrison M.C."/>
            <person name="Jongepier E."/>
            <person name="Robertson H.M."/>
            <person name="Arning N."/>
            <person name="Bitard-Feildel T."/>
            <person name="Chao H."/>
            <person name="Childers C.P."/>
            <person name="Dinh H."/>
            <person name="Doddapaneni H."/>
            <person name="Dugan S."/>
            <person name="Gowin J."/>
            <person name="Greiner C."/>
            <person name="Han Y."/>
            <person name="Hu H."/>
            <person name="Hughes D.S.T."/>
            <person name="Huylmans A.-K."/>
            <person name="Kemena C."/>
            <person name="Kremer L.P.M."/>
            <person name="Lee S.L."/>
            <person name="Lopez-Ezquerra A."/>
            <person name="Mallet L."/>
            <person name="Monroy-Kuhn J.M."/>
            <person name="Moser A."/>
            <person name="Murali S.C."/>
            <person name="Muzny D.M."/>
            <person name="Otani S."/>
            <person name="Piulachs M.-D."/>
            <person name="Poelchau M."/>
            <person name="Qu J."/>
            <person name="Schaub F."/>
            <person name="Wada-Katsumata A."/>
            <person name="Worley K.C."/>
            <person name="Xie Q."/>
            <person name="Ylla G."/>
            <person name="Poulsen M."/>
            <person name="Gibbs R.A."/>
            <person name="Schal C."/>
            <person name="Richards S."/>
            <person name="Belles X."/>
            <person name="Korb J."/>
            <person name="Bornberg-Bauer E."/>
        </authorList>
    </citation>
    <scope>NUCLEOTIDE SEQUENCE [LARGE SCALE GENOMIC DNA]</scope>
    <source>
        <tissue evidence="1">Whole body</tissue>
    </source>
</reference>
<keyword evidence="2" id="KW-1185">Reference proteome</keyword>
<dbReference type="PANTHER" id="PTHR47510:SF3">
    <property type="entry name" value="ENDO_EXONUCLEASE_PHOSPHATASE DOMAIN-CONTAINING PROTEIN"/>
    <property type="match status" value="1"/>
</dbReference>
<dbReference type="AlphaFoldDB" id="A0A2J7R7N9"/>